<sequence length="337" mass="37349">MPARLAAIAGCCLALAPMLVPWASAQGHDEARPAIEATVRQIAHELSTVCPLAAPADQAALETCRRALLSGSLLQRSVDTILLWGRPKPGESLKNTTLTQFAPEVWTGLYAPLFMFDGTWRLDYDEGERLYRARLGALFRNALDPGQYPYPFWHDARKWNDYQAANTLVLWIAPQSGSIVVGQFIKDSTETPGLRTAPIARPPFDGHWMWTDASGASQPAPALFRGLFSESNPYIGGLEPAYRELANAMRRGLCNDCHVPDNPSRMKRLVLLQTPAHAASEIKRLMKAVRDNEMPVDDTLLYHEIDPDMRAALLDYGGVFEDLVDAARAWEAEHGTR</sequence>
<dbReference type="OrthoDB" id="7299073at2"/>
<name>A0A512N9S5_9HYPH</name>
<feature type="signal peptide" evidence="1">
    <location>
        <begin position="1"/>
        <end position="25"/>
    </location>
</feature>
<accession>A0A512N9S5</accession>
<evidence type="ECO:0000313" key="3">
    <source>
        <dbReference type="Proteomes" id="UP000321058"/>
    </source>
</evidence>
<gene>
    <name evidence="2" type="ORF">RSO01_29000</name>
</gene>
<feature type="chain" id="PRO_5022078955" evidence="1">
    <location>
        <begin position="26"/>
        <end position="337"/>
    </location>
</feature>
<keyword evidence="3" id="KW-1185">Reference proteome</keyword>
<evidence type="ECO:0000256" key="1">
    <source>
        <dbReference type="SAM" id="SignalP"/>
    </source>
</evidence>
<dbReference type="EMBL" id="BKAJ01000045">
    <property type="protein sequence ID" value="GEP55734.1"/>
    <property type="molecule type" value="Genomic_DNA"/>
</dbReference>
<protein>
    <submittedName>
        <fullName evidence="2">Uncharacterized protein</fullName>
    </submittedName>
</protein>
<evidence type="ECO:0000313" key="2">
    <source>
        <dbReference type="EMBL" id="GEP55734.1"/>
    </source>
</evidence>
<dbReference type="AlphaFoldDB" id="A0A512N9S5"/>
<comment type="caution">
    <text evidence="2">The sequence shown here is derived from an EMBL/GenBank/DDBJ whole genome shotgun (WGS) entry which is preliminary data.</text>
</comment>
<proteinExistence type="predicted"/>
<organism evidence="2 3">
    <name type="scientific">Reyranella soli</name>
    <dbReference type="NCBI Taxonomy" id="1230389"/>
    <lineage>
        <taxon>Bacteria</taxon>
        <taxon>Pseudomonadati</taxon>
        <taxon>Pseudomonadota</taxon>
        <taxon>Alphaproteobacteria</taxon>
        <taxon>Hyphomicrobiales</taxon>
        <taxon>Reyranellaceae</taxon>
        <taxon>Reyranella</taxon>
    </lineage>
</organism>
<reference evidence="2 3" key="1">
    <citation type="submission" date="2019-07" db="EMBL/GenBank/DDBJ databases">
        <title>Whole genome shotgun sequence of Reyranella soli NBRC 108950.</title>
        <authorList>
            <person name="Hosoyama A."/>
            <person name="Uohara A."/>
            <person name="Ohji S."/>
            <person name="Ichikawa N."/>
        </authorList>
    </citation>
    <scope>NUCLEOTIDE SEQUENCE [LARGE SCALE GENOMIC DNA]</scope>
    <source>
        <strain evidence="2 3">NBRC 108950</strain>
    </source>
</reference>
<dbReference type="Proteomes" id="UP000321058">
    <property type="component" value="Unassembled WGS sequence"/>
</dbReference>
<keyword evidence="1" id="KW-0732">Signal</keyword>